<name>I2GVY4_HENB6</name>
<dbReference type="HOGENOM" id="CLU_837230_0_0_1"/>
<sequence length="332" mass="37387">MIFLFTFQLEFNLHHSKHKCVISRKCYTKSHKKSEKYKGDDGANVAEKTSFVLHHKNLSTSDFNRSLHNESRTIPDRIEPSVSNDTVSSLPTSTTSIYSSISNSMDDSKTTLSLTVDSDESSDENLTTSDLANDGTHFVENTDTNNNINYTYTSPASDNIADGNIGPASHHSNDLNNEISNVNDNNNNTNDNHTTSTATYNRNSSSRFSFRQKVRNIFEVKNDETDGEGTGYETQRNSQSRKNIFRDPSNSNRDSLNRENDRDSIQAPYESANTNDLSSSSYDSSHYNTLMDAPITDSPFDNSATINKSNYSKENSKERKSLRFKFLSKLHL</sequence>
<dbReference type="EMBL" id="HE806316">
    <property type="protein sequence ID" value="CCH58286.1"/>
    <property type="molecule type" value="Genomic_DNA"/>
</dbReference>
<dbReference type="RefSeq" id="XP_004177805.1">
    <property type="nucleotide sequence ID" value="XM_004177757.1"/>
</dbReference>
<feature type="compositionally biased region" description="Low complexity" evidence="1">
    <location>
        <begin position="274"/>
        <end position="290"/>
    </location>
</feature>
<evidence type="ECO:0000256" key="1">
    <source>
        <dbReference type="SAM" id="MobiDB-lite"/>
    </source>
</evidence>
<feature type="compositionally biased region" description="Polar residues" evidence="1">
    <location>
        <begin position="232"/>
        <end position="254"/>
    </location>
</feature>
<feature type="region of interest" description="Disordered" evidence="1">
    <location>
        <begin position="161"/>
        <end position="318"/>
    </location>
</feature>
<proteinExistence type="predicted"/>
<dbReference type="GeneID" id="14493429"/>
<dbReference type="InParanoid" id="I2GVY4"/>
<feature type="compositionally biased region" description="Low complexity" evidence="1">
    <location>
        <begin position="174"/>
        <end position="211"/>
    </location>
</feature>
<dbReference type="KEGG" id="tbl:TBLA_0A04930"/>
<gene>
    <name evidence="2" type="primary">TBLA0A04930</name>
    <name evidence="2" type="ORF">TBLA_0A04930</name>
</gene>
<feature type="compositionally biased region" description="Basic and acidic residues" evidence="1">
    <location>
        <begin position="255"/>
        <end position="264"/>
    </location>
</feature>
<dbReference type="AlphaFoldDB" id="I2GVY4"/>
<organism evidence="2 3">
    <name type="scientific">Henningerozyma blattae (strain ATCC 34711 / CBS 6284 / DSM 70876 / NBRC 10599 / NRRL Y-10934 / UCD 77-7)</name>
    <name type="common">Yeast</name>
    <name type="synonym">Tetrapisispora blattae</name>
    <dbReference type="NCBI Taxonomy" id="1071380"/>
    <lineage>
        <taxon>Eukaryota</taxon>
        <taxon>Fungi</taxon>
        <taxon>Dikarya</taxon>
        <taxon>Ascomycota</taxon>
        <taxon>Saccharomycotina</taxon>
        <taxon>Saccharomycetes</taxon>
        <taxon>Saccharomycetales</taxon>
        <taxon>Saccharomycetaceae</taxon>
        <taxon>Henningerozyma</taxon>
    </lineage>
</organism>
<feature type="compositionally biased region" description="Polar residues" evidence="1">
    <location>
        <begin position="299"/>
        <end position="313"/>
    </location>
</feature>
<accession>I2GVY4</accession>
<evidence type="ECO:0000313" key="2">
    <source>
        <dbReference type="EMBL" id="CCH58286.1"/>
    </source>
</evidence>
<reference evidence="2 3" key="1">
    <citation type="journal article" date="2011" name="Proc. Natl. Acad. Sci. U.S.A.">
        <title>Evolutionary erosion of yeast sex chromosomes by mating-type switching accidents.</title>
        <authorList>
            <person name="Gordon J.L."/>
            <person name="Armisen D."/>
            <person name="Proux-Wera E."/>
            <person name="Oheigeartaigh S.S."/>
            <person name="Byrne K.P."/>
            <person name="Wolfe K.H."/>
        </authorList>
    </citation>
    <scope>NUCLEOTIDE SEQUENCE [LARGE SCALE GENOMIC DNA]</scope>
    <source>
        <strain evidence="3">ATCC 34711 / CBS 6284 / DSM 70876 / NBRC 10599 / NRRL Y-10934 / UCD 77-7</strain>
    </source>
</reference>
<evidence type="ECO:0000313" key="3">
    <source>
        <dbReference type="Proteomes" id="UP000002866"/>
    </source>
</evidence>
<protein>
    <submittedName>
        <fullName evidence="2">Uncharacterized protein</fullName>
    </submittedName>
</protein>
<feature type="region of interest" description="Disordered" evidence="1">
    <location>
        <begin position="114"/>
        <end position="142"/>
    </location>
</feature>
<keyword evidence="3" id="KW-1185">Reference proteome</keyword>
<dbReference type="Proteomes" id="UP000002866">
    <property type="component" value="Chromosome 1"/>
</dbReference>